<dbReference type="SUPFAM" id="SSF52540">
    <property type="entry name" value="P-loop containing nucleoside triphosphate hydrolases"/>
    <property type="match status" value="1"/>
</dbReference>
<dbReference type="PANTHER" id="PTHR10039">
    <property type="entry name" value="AMELOGENIN"/>
    <property type="match status" value="1"/>
</dbReference>
<evidence type="ECO:0000256" key="1">
    <source>
        <dbReference type="ARBA" id="ARBA00022737"/>
    </source>
</evidence>
<accession>A0AAN8MQE1</accession>
<dbReference type="PANTHER" id="PTHR10039:SF15">
    <property type="entry name" value="NACHT DOMAIN-CONTAINING PROTEIN"/>
    <property type="match status" value="1"/>
</dbReference>
<feature type="repeat" description="ANK" evidence="2">
    <location>
        <begin position="958"/>
        <end position="990"/>
    </location>
</feature>
<feature type="domain" description="Nephrocystin 3-like N-terminal" evidence="6">
    <location>
        <begin position="359"/>
        <end position="519"/>
    </location>
</feature>
<dbReference type="Gene3D" id="3.40.50.1580">
    <property type="entry name" value="Nucleoside phosphorylase domain"/>
    <property type="match status" value="1"/>
</dbReference>
<comment type="caution">
    <text evidence="7">The sequence shown here is derived from an EMBL/GenBank/DDBJ whole genome shotgun (WGS) entry which is preliminary data.</text>
</comment>
<dbReference type="SUPFAM" id="SSF48403">
    <property type="entry name" value="Ankyrin repeat"/>
    <property type="match status" value="1"/>
</dbReference>
<proteinExistence type="predicted"/>
<organism evidence="7 8">
    <name type="scientific">Orbilia javanica</name>
    <dbReference type="NCBI Taxonomy" id="47235"/>
    <lineage>
        <taxon>Eukaryota</taxon>
        <taxon>Fungi</taxon>
        <taxon>Dikarya</taxon>
        <taxon>Ascomycota</taxon>
        <taxon>Pezizomycotina</taxon>
        <taxon>Orbiliomycetes</taxon>
        <taxon>Orbiliales</taxon>
        <taxon>Orbiliaceae</taxon>
        <taxon>Orbilia</taxon>
    </lineage>
</organism>
<evidence type="ECO:0000256" key="3">
    <source>
        <dbReference type="SAM" id="MobiDB-lite"/>
    </source>
</evidence>
<dbReference type="PRINTS" id="PR01415">
    <property type="entry name" value="ANKYRIN"/>
</dbReference>
<feature type="region of interest" description="Disordered" evidence="3">
    <location>
        <begin position="185"/>
        <end position="210"/>
    </location>
</feature>
<dbReference type="Pfam" id="PF24883">
    <property type="entry name" value="NPHP3_N"/>
    <property type="match status" value="1"/>
</dbReference>
<feature type="repeat" description="ANK" evidence="2">
    <location>
        <begin position="925"/>
        <end position="957"/>
    </location>
</feature>
<feature type="repeat" description="ANK" evidence="2">
    <location>
        <begin position="1024"/>
        <end position="1056"/>
    </location>
</feature>
<dbReference type="InterPro" id="IPR056884">
    <property type="entry name" value="NPHP3-like_N"/>
</dbReference>
<name>A0AAN8MQE1_9PEZI</name>
<evidence type="ECO:0008006" key="9">
    <source>
        <dbReference type="Google" id="ProtNLM"/>
    </source>
</evidence>
<sequence length="1098" mass="121614">MEPKSHMDYTVGWICALPTEQTAAIAMLDRTHDLSLPKPANDHNAYTLGSIGSHNIAIACLPLGRIGTNPAAAVATRMVSAFPSIRIVLMVGIGGGIPAKVRLGDVVVSVPTAHYPGVVQWDLGKAEEKFKRTGNLNNPPTTVLTAITKLISKQTLHGTKIPQYLDHVKEIYPDLAPEYTSKENLNDPLSTSEGPNYGQIQSTKGNGVQGKQRGVKVHYGLIASGNQVIKNADFRDGLNESLGGDVLCIEMEAAGLMMDLPCLVIRGICDYADANKSKEWQPYAATVAAAFAKELLGYIHPSDADRERPVMDLLQEVRDDITVIKSRFNTKENLEIIDWLTQTDYDLQHSDFLSRRQAGTGQWFLDTTEYQTWLNNGSRILFCPGIPGAGKTILTSVVIDNLTTSIASEDVGIAYIYCNFKREDEQRATDLLASLLKQLVQNRPSLPQCVKELHVDCVKRRVRPSLDELIMCLRSVGALFSRVFIVLDALDECQCVSEFLPTLFQLYDSCGTNIFATSRFIPEITELFRYRATVLEIAARDEDVRRYLDGQISRCGKGLIQKHREYIKTQITRVVRGMFLLAQLHFEWVRNKPTLKKVKQALETLPGGDSAYDYAYQNAMDRIEGQGPEPKELADQTLLWIVLARRPLTTSELQHAIAIEVGESEIDEENLPEMVDIVSVCAGLVTIDENSKIIRLVHYTTQEYFERTWRTWFPNAESYLTQRCVTYLSFNIFRQGPSPSDQLFQERLRINPFYDYAARHWGYHTHMYLAKEAPEGGNLVRDKSVLLVSRFLENKATVLACNQASKIYTKSQDTDLVVLKRATGLHLAAYFGLWEPMKIILAKKPCSEDVDSKECGIAPLSLAVQFRHKEAVAVLVENGADLDYRCPELGLQSQTPLAYAARTGQEEVVKLLVERGADIEAKSSSNYTPLVWAVNGRHGGVVKLLLEKGANHNVEDDRGRSPLFSALELGDKATASLLINHGANLEARNSGMTPLLYFATTGDESTVGFLAERGADLDAKCHTTGATALIYAIVVGSTAIAELLVNNGANIEAGCSNENCANVNSKDDNGKTPLSWARLYHLNKIVKLLLENGADPEA</sequence>
<gene>
    <name evidence="7" type="ORF">TWF718_005763</name>
</gene>
<dbReference type="InterPro" id="IPR002110">
    <property type="entry name" value="Ankyrin_rpt"/>
</dbReference>
<dbReference type="Gene3D" id="1.25.40.20">
    <property type="entry name" value="Ankyrin repeat-containing domain"/>
    <property type="match status" value="1"/>
</dbReference>
<dbReference type="InterPro" id="IPR054471">
    <property type="entry name" value="GPIID_WHD"/>
</dbReference>
<dbReference type="SMART" id="SM00248">
    <property type="entry name" value="ANK"/>
    <property type="match status" value="8"/>
</dbReference>
<evidence type="ECO:0000259" key="4">
    <source>
        <dbReference type="Pfam" id="PF01048"/>
    </source>
</evidence>
<feature type="repeat" description="ANK" evidence="2">
    <location>
        <begin position="990"/>
        <end position="1022"/>
    </location>
</feature>
<reference evidence="7 8" key="1">
    <citation type="submission" date="2019-10" db="EMBL/GenBank/DDBJ databases">
        <authorList>
            <person name="Palmer J.M."/>
        </authorList>
    </citation>
    <scope>NUCLEOTIDE SEQUENCE [LARGE SCALE GENOMIC DNA]</scope>
    <source>
        <strain evidence="7 8">TWF718</strain>
    </source>
</reference>
<feature type="repeat" description="ANK" evidence="2">
    <location>
        <begin position="1069"/>
        <end position="1098"/>
    </location>
</feature>
<dbReference type="InterPro" id="IPR036770">
    <property type="entry name" value="Ankyrin_rpt-contain_sf"/>
</dbReference>
<dbReference type="AlphaFoldDB" id="A0AAN8MQE1"/>
<feature type="repeat" description="ANK" evidence="2">
    <location>
        <begin position="855"/>
        <end position="887"/>
    </location>
</feature>
<evidence type="ECO:0000313" key="7">
    <source>
        <dbReference type="EMBL" id="KAK6347943.1"/>
    </source>
</evidence>
<dbReference type="Proteomes" id="UP001313282">
    <property type="component" value="Unassembled WGS sequence"/>
</dbReference>
<evidence type="ECO:0000259" key="6">
    <source>
        <dbReference type="Pfam" id="PF24883"/>
    </source>
</evidence>
<dbReference type="InterPro" id="IPR027417">
    <property type="entry name" value="P-loop_NTPase"/>
</dbReference>
<feature type="domain" description="Nucleoside phosphorylase" evidence="4">
    <location>
        <begin position="11"/>
        <end position="296"/>
    </location>
</feature>
<dbReference type="InterPro" id="IPR000845">
    <property type="entry name" value="Nucleoside_phosphorylase_d"/>
</dbReference>
<feature type="repeat" description="ANK" evidence="2">
    <location>
        <begin position="892"/>
        <end position="924"/>
    </location>
</feature>
<evidence type="ECO:0000259" key="5">
    <source>
        <dbReference type="Pfam" id="PF22939"/>
    </source>
</evidence>
<dbReference type="EMBL" id="JAVHNR010000003">
    <property type="protein sequence ID" value="KAK6347943.1"/>
    <property type="molecule type" value="Genomic_DNA"/>
</dbReference>
<dbReference type="InterPro" id="IPR035994">
    <property type="entry name" value="Nucleoside_phosphorylase_sf"/>
</dbReference>
<evidence type="ECO:0000313" key="8">
    <source>
        <dbReference type="Proteomes" id="UP001313282"/>
    </source>
</evidence>
<dbReference type="Gene3D" id="3.40.50.300">
    <property type="entry name" value="P-loop containing nucleotide triphosphate hydrolases"/>
    <property type="match status" value="1"/>
</dbReference>
<feature type="domain" description="GPI inositol-deacylase winged helix" evidence="5">
    <location>
        <begin position="629"/>
        <end position="705"/>
    </location>
</feature>
<evidence type="ECO:0000256" key="2">
    <source>
        <dbReference type="PROSITE-ProRule" id="PRU00023"/>
    </source>
</evidence>
<dbReference type="Pfam" id="PF12796">
    <property type="entry name" value="Ank_2"/>
    <property type="match status" value="3"/>
</dbReference>
<dbReference type="Pfam" id="PF01048">
    <property type="entry name" value="PNP_UDP_1"/>
    <property type="match status" value="1"/>
</dbReference>
<dbReference type="Pfam" id="PF22939">
    <property type="entry name" value="WHD_GPIID"/>
    <property type="match status" value="1"/>
</dbReference>
<keyword evidence="2" id="KW-0040">ANK repeat</keyword>
<keyword evidence="8" id="KW-1185">Reference proteome</keyword>
<dbReference type="SUPFAM" id="SSF53167">
    <property type="entry name" value="Purine and uridine phosphorylases"/>
    <property type="match status" value="1"/>
</dbReference>
<dbReference type="GO" id="GO:0003824">
    <property type="term" value="F:catalytic activity"/>
    <property type="evidence" value="ECO:0007669"/>
    <property type="project" value="InterPro"/>
</dbReference>
<dbReference type="GO" id="GO:0009116">
    <property type="term" value="P:nucleoside metabolic process"/>
    <property type="evidence" value="ECO:0007669"/>
    <property type="project" value="InterPro"/>
</dbReference>
<dbReference type="PROSITE" id="PS50297">
    <property type="entry name" value="ANK_REP_REGION"/>
    <property type="match status" value="7"/>
</dbReference>
<protein>
    <recommendedName>
        <fullName evidence="9">Nucleoside phosphorylase domain-containing protein</fullName>
    </recommendedName>
</protein>
<keyword evidence="1" id="KW-0677">Repeat</keyword>
<dbReference type="PROSITE" id="PS50088">
    <property type="entry name" value="ANK_REPEAT"/>
    <property type="match status" value="7"/>
</dbReference>
<feature type="compositionally biased region" description="Polar residues" evidence="3">
    <location>
        <begin position="187"/>
        <end position="206"/>
    </location>
</feature>